<accession>A0ACD4UL20</accession>
<evidence type="ECO:0000313" key="2">
    <source>
        <dbReference type="Proteomes" id="UP001654554"/>
    </source>
</evidence>
<protein>
    <submittedName>
        <fullName evidence="1">Uncharacterized protein</fullName>
    </submittedName>
</protein>
<reference evidence="1" key="1">
    <citation type="submission" date="2023-06" db="EMBL/GenBank/DDBJ databases">
        <authorList>
            <person name="Byrum C.A."/>
            <person name="Fullante V.A."/>
            <person name="Ghosh G."/>
            <person name="Ivey A.L."/>
            <person name="Joby C.P."/>
            <person name="Johnson E."/>
            <person name="Kamil H.A."/>
            <person name="Martinez L."/>
            <person name="Tutelo G.A."/>
            <person name="Wilson D."/>
            <person name="Ziegler A.J."/>
            <person name="Garlena R.A."/>
            <person name="Russell D.A."/>
            <person name="Jacobs-Sera D."/>
            <person name="Hatfull G.F."/>
        </authorList>
    </citation>
    <scope>NUCLEOTIDE SEQUENCE</scope>
</reference>
<gene>
    <name evidence="1" type="primary">48</name>
    <name evidence="1" type="ORF">SEA_NICOLE72_48</name>
</gene>
<evidence type="ECO:0000313" key="1">
    <source>
        <dbReference type="EMBL" id="WKW87085.1"/>
    </source>
</evidence>
<organism evidence="1 2">
    <name type="scientific">Microbacterium phage Nicole72</name>
    <dbReference type="NCBI Taxonomy" id="3062838"/>
    <lineage>
        <taxon>Viruses</taxon>
        <taxon>Duplodnaviria</taxon>
        <taxon>Heunggongvirae</taxon>
        <taxon>Uroviricota</taxon>
        <taxon>Caudoviricetes</taxon>
        <taxon>Hodgkinviridae</taxon>
        <taxon>Meganvirus</taxon>
        <taxon>Meganvirus nichole72</taxon>
    </lineage>
</organism>
<name>A0ACD4UL20_9CAUD</name>
<dbReference type="Proteomes" id="UP001654554">
    <property type="component" value="Segment"/>
</dbReference>
<keyword evidence="2" id="KW-1185">Reference proteome</keyword>
<dbReference type="EMBL" id="OR159674">
    <property type="protein sequence ID" value="WKW87085.1"/>
    <property type="molecule type" value="Genomic_DNA"/>
</dbReference>
<proteinExistence type="predicted"/>
<sequence length="110" mass="11456">MTGNGIPASGPDLPEGIDRSDVEDHAVTVQLAGQLINSTSAYLTAPTGSPEEKAAEDYLDMLASRIASSPDAAGRVLLAMASLLVGTADQDEVQKWFTEQSAHIMAVLGE</sequence>